<dbReference type="InterPro" id="IPR007627">
    <property type="entry name" value="RNA_pol_sigma70_r2"/>
</dbReference>
<evidence type="ECO:0000313" key="8">
    <source>
        <dbReference type="EMBL" id="RFA12308.1"/>
    </source>
</evidence>
<dbReference type="OrthoDB" id="3747638at2"/>
<organism evidence="8 9">
    <name type="scientific">Subtercola boreus</name>
    <dbReference type="NCBI Taxonomy" id="120213"/>
    <lineage>
        <taxon>Bacteria</taxon>
        <taxon>Bacillati</taxon>
        <taxon>Actinomycetota</taxon>
        <taxon>Actinomycetes</taxon>
        <taxon>Micrococcales</taxon>
        <taxon>Microbacteriaceae</taxon>
        <taxon>Subtercola</taxon>
    </lineage>
</organism>
<sequence length="216" mass="23803">MSTPLREPTARQRAIPSVSTDSDIILRSRASPALFGQLYERHARTIHRYAARRAGENVADDIMSETFLVAFDRRERFDPAWADARPWLFGIATTLLKAHRRVEARTWNALIAAGLNEISTASASEQPADRSNALMDAQLAVRSLAPALQAMRDDDRDALLLYAWADLDYAGVAVAMGIPVGTVRSRLNRARRILQAAAATEPPHPTPRTGSTSWTS</sequence>
<dbReference type="InterPro" id="IPR013324">
    <property type="entry name" value="RNA_pol_sigma_r3/r4-like"/>
</dbReference>
<dbReference type="PANTHER" id="PTHR43133:SF25">
    <property type="entry name" value="RNA POLYMERASE SIGMA FACTOR RFAY-RELATED"/>
    <property type="match status" value="1"/>
</dbReference>
<name>A0A3E0VS97_9MICO</name>
<dbReference type="SUPFAM" id="SSF88659">
    <property type="entry name" value="Sigma3 and sigma4 domains of RNA polymerase sigma factors"/>
    <property type="match status" value="1"/>
</dbReference>
<accession>A0A3E0VS97</accession>
<dbReference type="InterPro" id="IPR036388">
    <property type="entry name" value="WH-like_DNA-bd_sf"/>
</dbReference>
<dbReference type="InterPro" id="IPR039425">
    <property type="entry name" value="RNA_pol_sigma-70-like"/>
</dbReference>
<comment type="similarity">
    <text evidence="1">Belongs to the sigma-70 factor family. ECF subfamily.</text>
</comment>
<evidence type="ECO:0000256" key="5">
    <source>
        <dbReference type="SAM" id="MobiDB-lite"/>
    </source>
</evidence>
<dbReference type="AlphaFoldDB" id="A0A3E0VS97"/>
<evidence type="ECO:0000256" key="1">
    <source>
        <dbReference type="ARBA" id="ARBA00010641"/>
    </source>
</evidence>
<proteinExistence type="inferred from homology"/>
<dbReference type="InterPro" id="IPR013249">
    <property type="entry name" value="RNA_pol_sigma70_r4_t2"/>
</dbReference>
<dbReference type="InterPro" id="IPR014284">
    <property type="entry name" value="RNA_pol_sigma-70_dom"/>
</dbReference>
<dbReference type="CDD" id="cd06171">
    <property type="entry name" value="Sigma70_r4"/>
    <property type="match status" value="1"/>
</dbReference>
<evidence type="ECO:0000313" key="9">
    <source>
        <dbReference type="Proteomes" id="UP000256541"/>
    </source>
</evidence>
<dbReference type="NCBIfam" id="TIGR02937">
    <property type="entry name" value="sigma70-ECF"/>
    <property type="match status" value="1"/>
</dbReference>
<dbReference type="Proteomes" id="UP000256541">
    <property type="component" value="Unassembled WGS sequence"/>
</dbReference>
<feature type="domain" description="RNA polymerase sigma factor 70 region 4 type 2" evidence="7">
    <location>
        <begin position="147"/>
        <end position="192"/>
    </location>
</feature>
<evidence type="ECO:0000256" key="3">
    <source>
        <dbReference type="ARBA" id="ARBA00023082"/>
    </source>
</evidence>
<dbReference type="InterPro" id="IPR013325">
    <property type="entry name" value="RNA_pol_sigma_r2"/>
</dbReference>
<dbReference type="Pfam" id="PF04542">
    <property type="entry name" value="Sigma70_r2"/>
    <property type="match status" value="1"/>
</dbReference>
<evidence type="ECO:0008006" key="10">
    <source>
        <dbReference type="Google" id="ProtNLM"/>
    </source>
</evidence>
<evidence type="ECO:0000259" key="7">
    <source>
        <dbReference type="Pfam" id="PF08281"/>
    </source>
</evidence>
<dbReference type="GO" id="GO:0006352">
    <property type="term" value="P:DNA-templated transcription initiation"/>
    <property type="evidence" value="ECO:0007669"/>
    <property type="project" value="InterPro"/>
</dbReference>
<dbReference type="GO" id="GO:0016987">
    <property type="term" value="F:sigma factor activity"/>
    <property type="evidence" value="ECO:0007669"/>
    <property type="project" value="UniProtKB-KW"/>
</dbReference>
<keyword evidence="4" id="KW-0804">Transcription</keyword>
<gene>
    <name evidence="8" type="ORF">B7R22_16010</name>
</gene>
<reference evidence="8 9" key="1">
    <citation type="submission" date="2017-04" db="EMBL/GenBank/DDBJ databases">
        <title>Comparative genome analysis of Subtercola boreus.</title>
        <authorList>
            <person name="Cho Y.-J."/>
            <person name="Cho A."/>
            <person name="Kim O.-S."/>
            <person name="Lee J.-I."/>
        </authorList>
    </citation>
    <scope>NUCLEOTIDE SEQUENCE [LARGE SCALE GENOMIC DNA]</scope>
    <source>
        <strain evidence="8 9">P27479</strain>
    </source>
</reference>
<dbReference type="Pfam" id="PF08281">
    <property type="entry name" value="Sigma70_r4_2"/>
    <property type="match status" value="1"/>
</dbReference>
<dbReference type="Gene3D" id="1.10.10.10">
    <property type="entry name" value="Winged helix-like DNA-binding domain superfamily/Winged helix DNA-binding domain"/>
    <property type="match status" value="1"/>
</dbReference>
<feature type="region of interest" description="Disordered" evidence="5">
    <location>
        <begin position="195"/>
        <end position="216"/>
    </location>
</feature>
<dbReference type="SUPFAM" id="SSF88946">
    <property type="entry name" value="Sigma2 domain of RNA polymerase sigma factors"/>
    <property type="match status" value="1"/>
</dbReference>
<evidence type="ECO:0000256" key="2">
    <source>
        <dbReference type="ARBA" id="ARBA00023015"/>
    </source>
</evidence>
<keyword evidence="3" id="KW-0731">Sigma factor</keyword>
<protein>
    <recommendedName>
        <fullName evidence="10">RNA polymerase subunit sigma-70</fullName>
    </recommendedName>
</protein>
<dbReference type="PANTHER" id="PTHR43133">
    <property type="entry name" value="RNA POLYMERASE ECF-TYPE SIGMA FACTO"/>
    <property type="match status" value="1"/>
</dbReference>
<evidence type="ECO:0000256" key="4">
    <source>
        <dbReference type="ARBA" id="ARBA00023163"/>
    </source>
</evidence>
<keyword evidence="2" id="KW-0805">Transcription regulation</keyword>
<dbReference type="Gene3D" id="1.10.1740.10">
    <property type="match status" value="1"/>
</dbReference>
<feature type="domain" description="RNA polymerase sigma-70 region 2" evidence="6">
    <location>
        <begin position="38"/>
        <end position="105"/>
    </location>
</feature>
<dbReference type="EMBL" id="NBXB01000042">
    <property type="protein sequence ID" value="RFA12308.1"/>
    <property type="molecule type" value="Genomic_DNA"/>
</dbReference>
<dbReference type="GO" id="GO:0003677">
    <property type="term" value="F:DNA binding"/>
    <property type="evidence" value="ECO:0007669"/>
    <property type="project" value="InterPro"/>
</dbReference>
<comment type="caution">
    <text evidence="8">The sequence shown here is derived from an EMBL/GenBank/DDBJ whole genome shotgun (WGS) entry which is preliminary data.</text>
</comment>
<evidence type="ECO:0000259" key="6">
    <source>
        <dbReference type="Pfam" id="PF04542"/>
    </source>
</evidence>